<feature type="transmembrane region" description="Helical" evidence="1">
    <location>
        <begin position="295"/>
        <end position="313"/>
    </location>
</feature>
<dbReference type="NCBIfam" id="TIGR02123">
    <property type="entry name" value="TRAP_fused"/>
    <property type="match status" value="1"/>
</dbReference>
<feature type="transmembrane region" description="Helical" evidence="1">
    <location>
        <begin position="459"/>
        <end position="478"/>
    </location>
</feature>
<feature type="transmembrane region" description="Helical" evidence="1">
    <location>
        <begin position="333"/>
        <end position="351"/>
    </location>
</feature>
<evidence type="ECO:0000313" key="4">
    <source>
        <dbReference type="Proteomes" id="UP001437460"/>
    </source>
</evidence>
<feature type="transmembrane region" description="Helical" evidence="1">
    <location>
        <begin position="357"/>
        <end position="374"/>
    </location>
</feature>
<evidence type="ECO:0000313" key="3">
    <source>
        <dbReference type="EMBL" id="MEQ2562929.1"/>
    </source>
</evidence>
<feature type="transmembrane region" description="Helical" evidence="1">
    <location>
        <begin position="584"/>
        <end position="613"/>
    </location>
</feature>
<feature type="transmembrane region" description="Helical" evidence="1">
    <location>
        <begin position="7"/>
        <end position="29"/>
    </location>
</feature>
<keyword evidence="1" id="KW-0812">Transmembrane</keyword>
<feature type="transmembrane region" description="Helical" evidence="1">
    <location>
        <begin position="518"/>
        <end position="535"/>
    </location>
</feature>
<dbReference type="PANTHER" id="PTHR43849:SF2">
    <property type="entry name" value="BLL3936 PROTEIN"/>
    <property type="match status" value="1"/>
</dbReference>
<evidence type="ECO:0000259" key="2">
    <source>
        <dbReference type="Pfam" id="PF06808"/>
    </source>
</evidence>
<feature type="transmembrane region" description="Helical" evidence="1">
    <location>
        <begin position="166"/>
        <end position="194"/>
    </location>
</feature>
<keyword evidence="1" id="KW-1133">Transmembrane helix</keyword>
<evidence type="ECO:0000256" key="1">
    <source>
        <dbReference type="SAM" id="Phobius"/>
    </source>
</evidence>
<dbReference type="InterPro" id="IPR011853">
    <property type="entry name" value="TRAP_DctM-Dct_fused"/>
</dbReference>
<reference evidence="3 4" key="1">
    <citation type="submission" date="2024-03" db="EMBL/GenBank/DDBJ databases">
        <title>Human intestinal bacterial collection.</title>
        <authorList>
            <person name="Pauvert C."/>
            <person name="Hitch T.C.A."/>
            <person name="Clavel T."/>
        </authorList>
    </citation>
    <scope>NUCLEOTIDE SEQUENCE [LARGE SCALE GENOMIC DNA]</scope>
    <source>
        <strain evidence="3 4">CLA-AP-H27</strain>
    </source>
</reference>
<accession>A0ABV1HKU4</accession>
<feature type="transmembrane region" description="Helical" evidence="1">
    <location>
        <begin position="547"/>
        <end position="572"/>
    </location>
</feature>
<dbReference type="PANTHER" id="PTHR43849">
    <property type="entry name" value="BLL3936 PROTEIN"/>
    <property type="match status" value="1"/>
</dbReference>
<proteinExistence type="predicted"/>
<organism evidence="3 4">
    <name type="scientific">Ventrimonas faecis</name>
    <dbReference type="NCBI Taxonomy" id="3133170"/>
    <lineage>
        <taxon>Bacteria</taxon>
        <taxon>Bacillati</taxon>
        <taxon>Bacillota</taxon>
        <taxon>Clostridia</taxon>
        <taxon>Lachnospirales</taxon>
        <taxon>Lachnospiraceae</taxon>
        <taxon>Ventrimonas</taxon>
    </lineage>
</organism>
<name>A0ABV1HKU4_9FIRM</name>
<gene>
    <name evidence="3" type="ORF">WMO41_07095</name>
</gene>
<feature type="transmembrane region" description="Helical" evidence="1">
    <location>
        <begin position="35"/>
        <end position="52"/>
    </location>
</feature>
<keyword evidence="4" id="KW-1185">Reference proteome</keyword>
<feature type="transmembrane region" description="Helical" evidence="1">
    <location>
        <begin position="215"/>
        <end position="236"/>
    </location>
</feature>
<dbReference type="InterPro" id="IPR010656">
    <property type="entry name" value="DctM"/>
</dbReference>
<feature type="transmembrane region" description="Helical" evidence="1">
    <location>
        <begin position="95"/>
        <end position="113"/>
    </location>
</feature>
<dbReference type="Pfam" id="PF06808">
    <property type="entry name" value="DctM"/>
    <property type="match status" value="1"/>
</dbReference>
<sequence>MRKLNGFWKHFITFMSVALVLFQIYTAGFGVFPDIVQRSVHLFFVLAMIYIRKPIKKGVAMDHVPIYDIICCILCMICTGYLITIYDKILWDPSQWISTADKIFAVLLVVLILEASRRAVGLTFPIMAIFFLFYAMRGQLFPGTWAHKNFTFNQVFWMLYHTTNGIWGQMVGLSAGMLAMFGIFGAVLSITGGSQTFIRIAQKLTGKATGGPGKVALIASGLFGMISGSAMANVVATGTFTIPMMKDEGYDKEWSAAISAVGSCGGQLMPPIMGSAAFIMAQLIGVPYMSIAKAALLPAILYYLGAFVAIHYISKRLGIKGRGVEAKLGKIELAIIFIPLGIFVGFLAMGYTVTKAAFWATIIGVATAAICYFIQKEADAVKKTGKLCMDVCTEGAGSILSMAGLLAGAQISIALISQTGFGVKLSSMIVSIGQGHLFPCLVLSMVVCFILGMGLPPTAAYVLAASILAPALITLGLPDLVAHLFVFYFSTIGAITPPVCAAVFLASGIADSNWLKTGFLSVLLAIPAFLVPFTFAYDQALMLNGGIADIAICTVTAVIGVFFMGISIAGYLKKDMNMIVRVIMFLGGVCMFTPSMAASAVGIVICVVSYILAGGFSKKTAAA</sequence>
<feature type="domain" description="TRAP C4-dicarboxylate transport system permease DctM subunit" evidence="2">
    <location>
        <begin position="108"/>
        <end position="534"/>
    </location>
</feature>
<feature type="transmembrane region" description="Helical" evidence="1">
    <location>
        <begin position="64"/>
        <end position="83"/>
    </location>
</feature>
<feature type="transmembrane region" description="Helical" evidence="1">
    <location>
        <begin position="428"/>
        <end position="452"/>
    </location>
</feature>
<comment type="caution">
    <text evidence="3">The sequence shown here is derived from an EMBL/GenBank/DDBJ whole genome shotgun (WGS) entry which is preliminary data.</text>
</comment>
<dbReference type="RefSeq" id="WP_349229154.1">
    <property type="nucleotide sequence ID" value="NZ_JBBMFJ010000011.1"/>
</dbReference>
<feature type="transmembrane region" description="Helical" evidence="1">
    <location>
        <begin position="120"/>
        <end position="136"/>
    </location>
</feature>
<feature type="transmembrane region" description="Helical" evidence="1">
    <location>
        <begin position="484"/>
        <end position="506"/>
    </location>
</feature>
<keyword evidence="1" id="KW-0472">Membrane</keyword>
<dbReference type="EMBL" id="JBBMFJ010000011">
    <property type="protein sequence ID" value="MEQ2562929.1"/>
    <property type="molecule type" value="Genomic_DNA"/>
</dbReference>
<feature type="transmembrane region" description="Helical" evidence="1">
    <location>
        <begin position="395"/>
        <end position="416"/>
    </location>
</feature>
<dbReference type="Proteomes" id="UP001437460">
    <property type="component" value="Unassembled WGS sequence"/>
</dbReference>
<protein>
    <submittedName>
        <fullName evidence="3">TRAP transporter fused permease subunit</fullName>
    </submittedName>
</protein>